<dbReference type="InterPro" id="IPR024623">
    <property type="entry name" value="YtxH"/>
</dbReference>
<evidence type="ECO:0000256" key="1">
    <source>
        <dbReference type="SAM" id="MobiDB-lite"/>
    </source>
</evidence>
<name>A0A6C0GRA0_9BACT</name>
<dbReference type="Gene3D" id="1.20.120.20">
    <property type="entry name" value="Apolipoprotein"/>
    <property type="match status" value="1"/>
</dbReference>
<dbReference type="PANTHER" id="PTHR35792:SF2">
    <property type="entry name" value="GENERAL STRESS PROTEIN"/>
    <property type="match status" value="1"/>
</dbReference>
<dbReference type="Proteomes" id="UP000480178">
    <property type="component" value="Chromosome"/>
</dbReference>
<evidence type="ECO:0000313" key="4">
    <source>
        <dbReference type="Proteomes" id="UP000480178"/>
    </source>
</evidence>
<evidence type="ECO:0000256" key="2">
    <source>
        <dbReference type="SAM" id="Phobius"/>
    </source>
</evidence>
<proteinExistence type="predicted"/>
<dbReference type="Pfam" id="PF12732">
    <property type="entry name" value="YtxH"/>
    <property type="match status" value="1"/>
</dbReference>
<dbReference type="AlphaFoldDB" id="A0A6C0GRA0"/>
<feature type="transmembrane region" description="Helical" evidence="2">
    <location>
        <begin position="9"/>
        <end position="29"/>
    </location>
</feature>
<dbReference type="EMBL" id="CP048222">
    <property type="protein sequence ID" value="QHT70457.1"/>
    <property type="molecule type" value="Genomic_DNA"/>
</dbReference>
<accession>A0A6C0GRA0</accession>
<keyword evidence="2" id="KW-0472">Membrane</keyword>
<sequence>MSKYQENQNILLGFIVGAAAGLAAGILLAPDSGEVTRQTIAKKATDLKGKANDLTGQLKEKATTLKGQVGTQLNSTIKTITDKTKSVTGSVTGQNGKKAPKKPAGQSYPNSPNTDIVS</sequence>
<reference evidence="3 4" key="1">
    <citation type="submission" date="2020-01" db="EMBL/GenBank/DDBJ databases">
        <authorList>
            <person name="Kim M.K."/>
        </authorList>
    </citation>
    <scope>NUCLEOTIDE SEQUENCE [LARGE SCALE GENOMIC DNA]</scope>
    <source>
        <strain evidence="3 4">172606-1</strain>
    </source>
</reference>
<feature type="compositionally biased region" description="Polar residues" evidence="1">
    <location>
        <begin position="107"/>
        <end position="118"/>
    </location>
</feature>
<dbReference type="RefSeq" id="WP_162446434.1">
    <property type="nucleotide sequence ID" value="NZ_CP048222.1"/>
</dbReference>
<feature type="region of interest" description="Disordered" evidence="1">
    <location>
        <begin position="84"/>
        <end position="118"/>
    </location>
</feature>
<dbReference type="InterPro" id="IPR052928">
    <property type="entry name" value="Desiccation-related_membrane"/>
</dbReference>
<gene>
    <name evidence="3" type="ORF">GXP67_29275</name>
</gene>
<protein>
    <submittedName>
        <fullName evidence="3">YtxH domain-containing protein</fullName>
    </submittedName>
</protein>
<keyword evidence="2" id="KW-1133">Transmembrane helix</keyword>
<dbReference type="PANTHER" id="PTHR35792">
    <property type="entry name" value="GENERAL STRESS PROTEIN"/>
    <property type="match status" value="1"/>
</dbReference>
<keyword evidence="4" id="KW-1185">Reference proteome</keyword>
<dbReference type="KEGG" id="rhoz:GXP67_29275"/>
<keyword evidence="2" id="KW-0812">Transmembrane</keyword>
<evidence type="ECO:0000313" key="3">
    <source>
        <dbReference type="EMBL" id="QHT70457.1"/>
    </source>
</evidence>
<organism evidence="3 4">
    <name type="scientific">Rhodocytophaga rosea</name>
    <dbReference type="NCBI Taxonomy" id="2704465"/>
    <lineage>
        <taxon>Bacteria</taxon>
        <taxon>Pseudomonadati</taxon>
        <taxon>Bacteroidota</taxon>
        <taxon>Cytophagia</taxon>
        <taxon>Cytophagales</taxon>
        <taxon>Rhodocytophagaceae</taxon>
        <taxon>Rhodocytophaga</taxon>
    </lineage>
</organism>